<protein>
    <recommendedName>
        <fullName evidence="5">ubiquitinyl hydrolase 1</fullName>
        <ecNumber evidence="5">3.4.19.12</ecNumber>
    </recommendedName>
</protein>
<keyword evidence="11" id="KW-0833">Ubl conjugation pathway</keyword>
<proteinExistence type="inferred from homology"/>
<organism evidence="19 20">
    <name type="scientific">Mytilus edulis</name>
    <name type="common">Blue mussel</name>
    <dbReference type="NCBI Taxonomy" id="6550"/>
    <lineage>
        <taxon>Eukaryota</taxon>
        <taxon>Metazoa</taxon>
        <taxon>Spiralia</taxon>
        <taxon>Lophotrochozoa</taxon>
        <taxon>Mollusca</taxon>
        <taxon>Bivalvia</taxon>
        <taxon>Autobranchia</taxon>
        <taxon>Pteriomorphia</taxon>
        <taxon>Mytilida</taxon>
        <taxon>Mytiloidea</taxon>
        <taxon>Mytilidae</taxon>
        <taxon>Mytilinae</taxon>
        <taxon>Mytilus</taxon>
    </lineage>
</organism>
<dbReference type="Gene3D" id="1.20.5.4770">
    <property type="match status" value="1"/>
</dbReference>
<sequence>MEKQQLMQQFCDRVNCDPSVAQEILIKANWDPNQAIRLFDELVRVNRIRPYYPPTPYNSQLRPTLRPIPVEHVRTGIGHATANSGHIQTPATVRPSNMEKPAVGAWSSQGPAGRPLSQPIKVNSGNDNKTVAPRPASENFSKPAPPKPDQNAKGQNISQINVSANRISTGSTDSVFLPATPAKGNNSSLQVQKTSIPMKSPPASPKVLKRGISKIMENETLVKQTQNKLLHDIEEDSKDHLYTQTFMLPDLTVYTADFRAFLEKELIETSTLVSLEQAGRLNWWADMGICQRLIPMATSGDGNCLLHAASLAMLGIHDRQLMLRKALYDSLTCKPYCTALKRRWRWHQTQLNLQYGLVFTEEEWQKEWNSVLKLASSTPRSFPWNNRRNSSCCDSPVTNSNSSDDVDPVVYESLEEFHVFVLAHVLQRAIIIVADTMLKDTHGDALAPIPFGGIYLPLECNPATCYRSPLLLTYDAAHFSALVPMEKEKSQKDKPSLPLSIPLVGPDLNLLQLHFNVDPGANFNFSSGTGNTLAKVKTTLSREDHMNLLQKYMDLERIPYVESDVDSDTDRKSSGSYDSDDNIACLGKEKKKDGKGSKQSVSKQFGSLGKTVGKKLKKNFGNVGKSLKAMGPDNDKSRKASIGSGLTQSTKVPMTISAMIDQEHKFVWTAKLNVKIIDEQTTMIGNYLKSAEGRFREERSLLKAAGDEIRRRSIGASLQDLHISGTPVRCVNSECKFIGNVDTHYLCSKCFEEQKNATLDRNRPSKENYATYPGRGPKQNCEVETYGKSKFYTHVDEDEASELAKVNLRNKPNPTPNTNSGDNRSRSTGNVPLNKYSRLRTPSPDYDNVEYKVNLKTQPSPKLLPKIQNMTANKQTARPASMSGNNGKPEPVPVPSKPLSSTTSVQSTNRPVGPAGTRHCQTQGCEFYGSEKTDYLCSACFKARQKSNETMKTRL</sequence>
<keyword evidence="6" id="KW-0963">Cytoplasm</keyword>
<keyword evidence="9" id="KW-0479">Metal-binding</keyword>
<dbReference type="GO" id="GO:0071108">
    <property type="term" value="P:protein K48-linked deubiquitination"/>
    <property type="evidence" value="ECO:0007669"/>
    <property type="project" value="TreeGrafter"/>
</dbReference>
<dbReference type="GO" id="GO:0071947">
    <property type="term" value="P:protein deubiquitination involved in ubiquitin-dependent protein catabolic process"/>
    <property type="evidence" value="ECO:0007669"/>
    <property type="project" value="TreeGrafter"/>
</dbReference>
<evidence type="ECO:0000256" key="4">
    <source>
        <dbReference type="ARBA" id="ARBA00005865"/>
    </source>
</evidence>
<comment type="catalytic activity">
    <reaction evidence="1">
        <text>Thiol-dependent hydrolysis of ester, thioester, amide, peptide and isopeptide bonds formed by the C-terminal Gly of ubiquitin (a 76-residue protein attached to proteins as an intracellular targeting signal).</text>
        <dbReference type="EC" id="3.4.19.12"/>
    </reaction>
</comment>
<dbReference type="GO" id="GO:0035871">
    <property type="term" value="P:protein K11-linked deubiquitination"/>
    <property type="evidence" value="ECO:0007669"/>
    <property type="project" value="TreeGrafter"/>
</dbReference>
<keyword evidence="15" id="KW-0539">Nucleus</keyword>
<evidence type="ECO:0000313" key="19">
    <source>
        <dbReference type="EMBL" id="CAG2257785.1"/>
    </source>
</evidence>
<dbReference type="EMBL" id="CAJPWZ010003331">
    <property type="protein sequence ID" value="CAG2257785.1"/>
    <property type="molecule type" value="Genomic_DNA"/>
</dbReference>
<dbReference type="InterPro" id="IPR051346">
    <property type="entry name" value="OTU_Deubiquitinase"/>
</dbReference>
<feature type="domain" description="A20-type" evidence="18">
    <location>
        <begin position="914"/>
        <end position="949"/>
    </location>
</feature>
<dbReference type="AlphaFoldDB" id="A0A8S3VSC1"/>
<evidence type="ECO:0000256" key="10">
    <source>
        <dbReference type="ARBA" id="ARBA00022771"/>
    </source>
</evidence>
<feature type="compositionally biased region" description="Polar residues" evidence="16">
    <location>
        <begin position="81"/>
        <end position="95"/>
    </location>
</feature>
<dbReference type="PANTHER" id="PTHR13367">
    <property type="entry name" value="UBIQUITIN THIOESTERASE"/>
    <property type="match status" value="1"/>
</dbReference>
<dbReference type="Gene3D" id="4.10.240.30">
    <property type="match status" value="1"/>
</dbReference>
<dbReference type="GO" id="GO:0008270">
    <property type="term" value="F:zinc ion binding"/>
    <property type="evidence" value="ECO:0007669"/>
    <property type="project" value="UniProtKB-KW"/>
</dbReference>
<dbReference type="CDD" id="cd14273">
    <property type="entry name" value="UBA_TAP-C_like"/>
    <property type="match status" value="1"/>
</dbReference>
<feature type="domain" description="OTU" evidence="17">
    <location>
        <begin position="293"/>
        <end position="485"/>
    </location>
</feature>
<keyword evidence="20" id="KW-1185">Reference proteome</keyword>
<evidence type="ECO:0000256" key="5">
    <source>
        <dbReference type="ARBA" id="ARBA00012759"/>
    </source>
</evidence>
<dbReference type="InterPro" id="IPR003323">
    <property type="entry name" value="OTU_dom"/>
</dbReference>
<evidence type="ECO:0000256" key="1">
    <source>
        <dbReference type="ARBA" id="ARBA00000707"/>
    </source>
</evidence>
<dbReference type="GO" id="GO:0003677">
    <property type="term" value="F:DNA binding"/>
    <property type="evidence" value="ECO:0007669"/>
    <property type="project" value="InterPro"/>
</dbReference>
<dbReference type="EC" id="3.4.19.12" evidence="5"/>
<dbReference type="Pfam" id="PF02338">
    <property type="entry name" value="OTU"/>
    <property type="match status" value="1"/>
</dbReference>
<feature type="compositionally biased region" description="Polar residues" evidence="16">
    <location>
        <begin position="810"/>
        <end position="831"/>
    </location>
</feature>
<evidence type="ECO:0000256" key="6">
    <source>
        <dbReference type="ARBA" id="ARBA00022490"/>
    </source>
</evidence>
<dbReference type="GO" id="GO:0070530">
    <property type="term" value="F:K63-linked polyubiquitin modification-dependent protein binding"/>
    <property type="evidence" value="ECO:0007669"/>
    <property type="project" value="TreeGrafter"/>
</dbReference>
<dbReference type="SMART" id="SM00259">
    <property type="entry name" value="ZnF_A20"/>
    <property type="match status" value="2"/>
</dbReference>
<keyword evidence="8" id="KW-0645">Protease</keyword>
<accession>A0A8S3VSC1</accession>
<dbReference type="OrthoDB" id="10064699at2759"/>
<feature type="compositionally biased region" description="Polar residues" evidence="16">
    <location>
        <begin position="898"/>
        <end position="910"/>
    </location>
</feature>
<evidence type="ECO:0000256" key="16">
    <source>
        <dbReference type="SAM" id="MobiDB-lite"/>
    </source>
</evidence>
<dbReference type="Pfam" id="PF14555">
    <property type="entry name" value="UBA_4"/>
    <property type="match status" value="1"/>
</dbReference>
<feature type="region of interest" description="Disordered" evidence="16">
    <location>
        <begin position="81"/>
        <end position="155"/>
    </location>
</feature>
<keyword evidence="12 19" id="KW-0378">Hydrolase</keyword>
<dbReference type="PROSITE" id="PS50802">
    <property type="entry name" value="OTU"/>
    <property type="match status" value="1"/>
</dbReference>
<feature type="region of interest" description="Disordered" evidence="16">
    <location>
        <begin position="873"/>
        <end position="918"/>
    </location>
</feature>
<dbReference type="Gene3D" id="1.10.8.10">
    <property type="entry name" value="DNA helicase RuvA subunit, C-terminal domain"/>
    <property type="match status" value="1"/>
</dbReference>
<evidence type="ECO:0000256" key="15">
    <source>
        <dbReference type="ARBA" id="ARBA00023242"/>
    </source>
</evidence>
<dbReference type="GO" id="GO:0070536">
    <property type="term" value="P:protein K63-linked deubiquitination"/>
    <property type="evidence" value="ECO:0007669"/>
    <property type="project" value="TreeGrafter"/>
</dbReference>
<dbReference type="GO" id="GO:0005634">
    <property type="term" value="C:nucleus"/>
    <property type="evidence" value="ECO:0007669"/>
    <property type="project" value="UniProtKB-SubCell"/>
</dbReference>
<evidence type="ECO:0000256" key="11">
    <source>
        <dbReference type="ARBA" id="ARBA00022786"/>
    </source>
</evidence>
<keyword evidence="14" id="KW-0862">Zinc</keyword>
<comment type="subcellular location">
    <subcellularLocation>
        <location evidence="3">Cytoplasm</location>
    </subcellularLocation>
    <subcellularLocation>
        <location evidence="2">Nucleus</location>
    </subcellularLocation>
</comment>
<evidence type="ECO:0000256" key="2">
    <source>
        <dbReference type="ARBA" id="ARBA00004123"/>
    </source>
</evidence>
<evidence type="ECO:0000256" key="3">
    <source>
        <dbReference type="ARBA" id="ARBA00004496"/>
    </source>
</evidence>
<dbReference type="InterPro" id="IPR002653">
    <property type="entry name" value="Znf_A20"/>
</dbReference>
<keyword evidence="7" id="KW-0597">Phosphoprotein</keyword>
<feature type="compositionally biased region" description="Polar residues" evidence="16">
    <location>
        <begin position="183"/>
        <end position="197"/>
    </location>
</feature>
<evidence type="ECO:0000256" key="9">
    <source>
        <dbReference type="ARBA" id="ARBA00022723"/>
    </source>
</evidence>
<feature type="region of interest" description="Disordered" evidence="16">
    <location>
        <begin position="804"/>
        <end position="847"/>
    </location>
</feature>
<evidence type="ECO:0000256" key="12">
    <source>
        <dbReference type="ARBA" id="ARBA00022801"/>
    </source>
</evidence>
<feature type="domain" description="A20-type" evidence="18">
    <location>
        <begin position="724"/>
        <end position="759"/>
    </location>
</feature>
<dbReference type="Proteomes" id="UP000683360">
    <property type="component" value="Unassembled WGS sequence"/>
</dbReference>
<evidence type="ECO:0000256" key="8">
    <source>
        <dbReference type="ARBA" id="ARBA00022670"/>
    </source>
</evidence>
<feature type="compositionally biased region" description="Polar residues" evidence="16">
    <location>
        <begin position="873"/>
        <end position="886"/>
    </location>
</feature>
<evidence type="ECO:0000256" key="13">
    <source>
        <dbReference type="ARBA" id="ARBA00022807"/>
    </source>
</evidence>
<dbReference type="GO" id="GO:0004843">
    <property type="term" value="F:cysteine-type deubiquitinase activity"/>
    <property type="evidence" value="ECO:0007669"/>
    <property type="project" value="UniProtKB-EC"/>
</dbReference>
<evidence type="ECO:0000256" key="7">
    <source>
        <dbReference type="ARBA" id="ARBA00022553"/>
    </source>
</evidence>
<feature type="compositionally biased region" description="Basic and acidic residues" evidence="16">
    <location>
        <begin position="587"/>
        <end position="596"/>
    </location>
</feature>
<dbReference type="GO" id="GO:0005737">
    <property type="term" value="C:cytoplasm"/>
    <property type="evidence" value="ECO:0007669"/>
    <property type="project" value="UniProtKB-SubCell"/>
</dbReference>
<reference evidence="19" key="1">
    <citation type="submission" date="2021-03" db="EMBL/GenBank/DDBJ databases">
        <authorList>
            <person name="Bekaert M."/>
        </authorList>
    </citation>
    <scope>NUCLEOTIDE SEQUENCE</scope>
</reference>
<keyword evidence="13" id="KW-0788">Thiol protease</keyword>
<evidence type="ECO:0000259" key="18">
    <source>
        <dbReference type="PROSITE" id="PS51036"/>
    </source>
</evidence>
<evidence type="ECO:0000313" key="20">
    <source>
        <dbReference type="Proteomes" id="UP000683360"/>
    </source>
</evidence>
<dbReference type="CDD" id="cd22768">
    <property type="entry name" value="OTU_OTUD7"/>
    <property type="match status" value="1"/>
</dbReference>
<comment type="similarity">
    <text evidence="4">Belongs to the peptidase C64 family.</text>
</comment>
<evidence type="ECO:0000256" key="14">
    <source>
        <dbReference type="ARBA" id="ARBA00022833"/>
    </source>
</evidence>
<dbReference type="PROSITE" id="PS51036">
    <property type="entry name" value="ZF_A20"/>
    <property type="match status" value="2"/>
</dbReference>
<gene>
    <name evidence="19" type="ORF">MEDL_69026</name>
</gene>
<feature type="region of interest" description="Disordered" evidence="16">
    <location>
        <begin position="623"/>
        <end position="646"/>
    </location>
</feature>
<feature type="region of interest" description="Disordered" evidence="16">
    <location>
        <begin position="564"/>
        <end position="604"/>
    </location>
</feature>
<evidence type="ECO:0000259" key="17">
    <source>
        <dbReference type="PROSITE" id="PS50802"/>
    </source>
</evidence>
<comment type="caution">
    <text evidence="19">The sequence shown here is derived from an EMBL/GenBank/DDBJ whole genome shotgun (WGS) entry which is preliminary data.</text>
</comment>
<feature type="compositionally biased region" description="Polar residues" evidence="16">
    <location>
        <begin position="120"/>
        <end position="129"/>
    </location>
</feature>
<feature type="region of interest" description="Disordered" evidence="16">
    <location>
        <begin position="180"/>
        <end position="206"/>
    </location>
</feature>
<dbReference type="Pfam" id="PF01754">
    <property type="entry name" value="zf-A20"/>
    <property type="match status" value="1"/>
</dbReference>
<name>A0A8S3VSC1_MYTED</name>
<dbReference type="PANTHER" id="PTHR13367:SF27">
    <property type="entry name" value="OTU DOMAIN-CONTAINING PROTEIN"/>
    <property type="match status" value="1"/>
</dbReference>
<keyword evidence="10" id="KW-0863">Zinc-finger</keyword>